<feature type="domain" description="Tetrapyrrole methylase" evidence="7">
    <location>
        <begin position="6"/>
        <end position="217"/>
    </location>
</feature>
<keyword evidence="10" id="KW-1185">Reference proteome</keyword>
<accession>A0ABY4CL40</accession>
<evidence type="ECO:0000313" key="9">
    <source>
        <dbReference type="EMBL" id="UOF90181.1"/>
    </source>
</evidence>
<keyword evidence="4" id="KW-0949">S-adenosyl-L-methionine</keyword>
<dbReference type="PANTHER" id="PTHR45790">
    <property type="entry name" value="SIROHEME SYNTHASE-RELATED"/>
    <property type="match status" value="1"/>
</dbReference>
<evidence type="ECO:0000259" key="8">
    <source>
        <dbReference type="Pfam" id="PF02602"/>
    </source>
</evidence>
<evidence type="ECO:0000256" key="6">
    <source>
        <dbReference type="RuleBase" id="RU003960"/>
    </source>
</evidence>
<dbReference type="PROSITE" id="PS00839">
    <property type="entry name" value="SUMT_1"/>
    <property type="match status" value="1"/>
</dbReference>
<gene>
    <name evidence="9" type="primary">cobA</name>
    <name evidence="9" type="ORF">LSG31_20335</name>
</gene>
<dbReference type="CDD" id="cd11642">
    <property type="entry name" value="SUMT"/>
    <property type="match status" value="1"/>
</dbReference>
<name>A0ABY4CL40_9BACL</name>
<dbReference type="InterPro" id="IPR003754">
    <property type="entry name" value="4pyrrol_synth_uPrphyn_synth"/>
</dbReference>
<dbReference type="InterPro" id="IPR050161">
    <property type="entry name" value="Siro_Cobalamin_biosynth"/>
</dbReference>
<evidence type="ECO:0000256" key="2">
    <source>
        <dbReference type="ARBA" id="ARBA00022603"/>
    </source>
</evidence>
<reference evidence="9" key="1">
    <citation type="submission" date="2021-12" db="EMBL/GenBank/DDBJ databases">
        <title>Alicyclobacillaceae gen. nov., sp. nov., isolated from chalcocite enrichment system.</title>
        <authorList>
            <person name="Jiang Z."/>
        </authorList>
    </citation>
    <scope>NUCLEOTIDE SEQUENCE</scope>
    <source>
        <strain evidence="9">MYW30-H2</strain>
    </source>
</reference>
<dbReference type="PANTHER" id="PTHR45790:SF3">
    <property type="entry name" value="S-ADENOSYL-L-METHIONINE-DEPENDENT UROPORPHYRINOGEN III METHYLTRANSFERASE, CHLOROPLASTIC"/>
    <property type="match status" value="1"/>
</dbReference>
<dbReference type="SUPFAM" id="SSF69618">
    <property type="entry name" value="HemD-like"/>
    <property type="match status" value="1"/>
</dbReference>
<dbReference type="Gene3D" id="3.30.950.10">
    <property type="entry name" value="Methyltransferase, Cobalt-precorrin-4 Transmethylase, Domain 2"/>
    <property type="match status" value="1"/>
</dbReference>
<keyword evidence="5" id="KW-0627">Porphyrin biosynthesis</keyword>
<keyword evidence="3 6" id="KW-0808">Transferase</keyword>
<evidence type="ECO:0000256" key="5">
    <source>
        <dbReference type="ARBA" id="ARBA00023244"/>
    </source>
</evidence>
<feature type="domain" description="Tetrapyrrole biosynthesis uroporphyrinogen III synthase" evidence="8">
    <location>
        <begin position="269"/>
        <end position="524"/>
    </location>
</feature>
<evidence type="ECO:0000256" key="4">
    <source>
        <dbReference type="ARBA" id="ARBA00022691"/>
    </source>
</evidence>
<dbReference type="InterPro" id="IPR000878">
    <property type="entry name" value="4pyrrol_Mease"/>
</dbReference>
<dbReference type="Proteomes" id="UP000830167">
    <property type="component" value="Chromosome"/>
</dbReference>
<evidence type="ECO:0000313" key="10">
    <source>
        <dbReference type="Proteomes" id="UP000830167"/>
    </source>
</evidence>
<dbReference type="InterPro" id="IPR036108">
    <property type="entry name" value="4pyrrol_syn_uPrphyn_synt_sf"/>
</dbReference>
<evidence type="ECO:0000256" key="3">
    <source>
        <dbReference type="ARBA" id="ARBA00022679"/>
    </source>
</evidence>
<dbReference type="Pfam" id="PF00590">
    <property type="entry name" value="TP_methylase"/>
    <property type="match status" value="1"/>
</dbReference>
<dbReference type="InterPro" id="IPR014776">
    <property type="entry name" value="4pyrrole_Mease_sub2"/>
</dbReference>
<proteinExistence type="inferred from homology"/>
<dbReference type="RefSeq" id="WP_347436874.1">
    <property type="nucleotide sequence ID" value="NZ_CP089291.1"/>
</dbReference>
<dbReference type="EMBL" id="CP089291">
    <property type="protein sequence ID" value="UOF90181.1"/>
    <property type="molecule type" value="Genomic_DNA"/>
</dbReference>
<dbReference type="InterPro" id="IPR035996">
    <property type="entry name" value="4pyrrol_Methylase_sf"/>
</dbReference>
<dbReference type="SUPFAM" id="SSF53790">
    <property type="entry name" value="Tetrapyrrole methylase"/>
    <property type="match status" value="1"/>
</dbReference>
<dbReference type="PROSITE" id="PS00840">
    <property type="entry name" value="SUMT_2"/>
    <property type="match status" value="1"/>
</dbReference>
<evidence type="ECO:0000256" key="1">
    <source>
        <dbReference type="ARBA" id="ARBA00012162"/>
    </source>
</evidence>
<dbReference type="InterPro" id="IPR014777">
    <property type="entry name" value="4pyrrole_Mease_sub1"/>
</dbReference>
<keyword evidence="2 6" id="KW-0489">Methyltransferase</keyword>
<dbReference type="Gene3D" id="3.40.50.10090">
    <property type="match status" value="2"/>
</dbReference>
<dbReference type="CDD" id="cd06578">
    <property type="entry name" value="HemD"/>
    <property type="match status" value="1"/>
</dbReference>
<comment type="similarity">
    <text evidence="6">Belongs to the precorrin methyltransferase family.</text>
</comment>
<evidence type="ECO:0000259" key="7">
    <source>
        <dbReference type="Pfam" id="PF00590"/>
    </source>
</evidence>
<dbReference type="GO" id="GO:0032259">
    <property type="term" value="P:methylation"/>
    <property type="evidence" value="ECO:0007669"/>
    <property type="project" value="UniProtKB-KW"/>
</dbReference>
<dbReference type="EC" id="2.1.1.107" evidence="1"/>
<sequence length="535" mass="59026">MNRIGKVYLVGAGPGDPNLITVKGKQCIERADVILYDRLVSPSLLNRIPAGVEKVFVGKLPDRHVRPQEEINQLLVDYALQGKIVTRLKGGDPFVFGRGGEEAEMLARHGVPFEIVPGITSAIAVPAYAGIPVTHRDYTTSFTVVTGHEHPDKEHSGIQWQQIAESDNTAIFLMGVGQIRHITEQLLHFGRSEQTPVALIRWGTRVEQRTLTGTLGMIADMVEQQRFKGPAIIVIGDVVRLREQLAWFEKKPLFGKRMVVTRARQQASQLSAWIEDMGGEAYECPVIAICPPADEKPMREALQNIRTFQWVVFTSANGVDSFFSMMRRQQVDVRSLAAVKIAAIGEKTAEALQQRGIVPELVPQEYVAEALADALLKVVQPTDRILLPRADLARKTLPTLLRQHGCEVVEVDAYSTKKVTDGMEELLELLQTGAVHLITFTSSSTVRNFVIGLQETLQNTVRDEQCHGELPEFSTEDAAAKRVQELLAHVKIACIGPITADTARSMGLSVQIQAETYTIEGLTEAILHNEGSKGV</sequence>
<dbReference type="Pfam" id="PF02602">
    <property type="entry name" value="HEM4"/>
    <property type="match status" value="1"/>
</dbReference>
<dbReference type="Gene3D" id="3.40.1010.10">
    <property type="entry name" value="Cobalt-precorrin-4 Transmethylase, Domain 1"/>
    <property type="match status" value="1"/>
</dbReference>
<organism evidence="9 10">
    <name type="scientific">Fodinisporobacter ferrooxydans</name>
    <dbReference type="NCBI Taxonomy" id="2901836"/>
    <lineage>
        <taxon>Bacteria</taxon>
        <taxon>Bacillati</taxon>
        <taxon>Bacillota</taxon>
        <taxon>Bacilli</taxon>
        <taxon>Bacillales</taxon>
        <taxon>Alicyclobacillaceae</taxon>
        <taxon>Fodinisporobacter</taxon>
    </lineage>
</organism>
<protein>
    <recommendedName>
        <fullName evidence="1">uroporphyrinogen-III C-methyltransferase</fullName>
        <ecNumber evidence="1">2.1.1.107</ecNumber>
    </recommendedName>
</protein>
<dbReference type="NCBIfam" id="NF004790">
    <property type="entry name" value="PRK06136.1"/>
    <property type="match status" value="1"/>
</dbReference>
<dbReference type="GO" id="GO:0004851">
    <property type="term" value="F:uroporphyrin-III C-methyltransferase activity"/>
    <property type="evidence" value="ECO:0007669"/>
    <property type="project" value="UniProtKB-EC"/>
</dbReference>
<dbReference type="NCBIfam" id="TIGR01469">
    <property type="entry name" value="cobA_cysG_Cterm"/>
    <property type="match status" value="1"/>
</dbReference>
<dbReference type="InterPro" id="IPR003043">
    <property type="entry name" value="Uropor_MeTrfase_CS"/>
</dbReference>
<dbReference type="InterPro" id="IPR006366">
    <property type="entry name" value="CobA/CysG_C"/>
</dbReference>